<accession>A0ABT4JRR2</accession>
<comment type="caution">
    <text evidence="2">The sequence shown here is derived from an EMBL/GenBank/DDBJ whole genome shotgun (WGS) entry which is preliminary data.</text>
</comment>
<dbReference type="Gene3D" id="3.90.420.10">
    <property type="entry name" value="Oxidoreductase, molybdopterin-binding domain"/>
    <property type="match status" value="1"/>
</dbReference>
<evidence type="ECO:0000259" key="1">
    <source>
        <dbReference type="Pfam" id="PF00174"/>
    </source>
</evidence>
<dbReference type="InterPro" id="IPR036374">
    <property type="entry name" value="OxRdtase_Mopterin-bd_sf"/>
</dbReference>
<sequence length="170" mass="18992">MTLLISRFFIMFTAVFFSTLTLAESMVKPTEAIVLTVTGNIALTNNGGEKAEFDLPMLESIGLSERATKTPWTDGLSVFSGVLIKDLLNYVGAQGSILKITALNDYTANIPIEDVEKYNVILAFRQNGKVLRIRDKGPLFVVYPFDEFPELNSEVIHNRSVWQVKSIEIE</sequence>
<proteinExistence type="predicted"/>
<protein>
    <submittedName>
        <fullName evidence="2">Molybdopterin-dependent oxidoreductase</fullName>
    </submittedName>
</protein>
<dbReference type="EMBL" id="JAPUBN010000010">
    <property type="protein sequence ID" value="MCZ2720707.1"/>
    <property type="molecule type" value="Genomic_DNA"/>
</dbReference>
<dbReference type="SUPFAM" id="SSF56524">
    <property type="entry name" value="Oxidoreductase molybdopterin-binding domain"/>
    <property type="match status" value="1"/>
</dbReference>
<organism evidence="2 3">
    <name type="scientific">Marinomonas phaeophyticola</name>
    <dbReference type="NCBI Taxonomy" id="3004091"/>
    <lineage>
        <taxon>Bacteria</taxon>
        <taxon>Pseudomonadati</taxon>
        <taxon>Pseudomonadota</taxon>
        <taxon>Gammaproteobacteria</taxon>
        <taxon>Oceanospirillales</taxon>
        <taxon>Oceanospirillaceae</taxon>
        <taxon>Marinomonas</taxon>
    </lineage>
</organism>
<name>A0ABT4JRR2_9GAMM</name>
<dbReference type="InterPro" id="IPR000572">
    <property type="entry name" value="OxRdtase_Mopterin-bd_dom"/>
</dbReference>
<reference evidence="2" key="1">
    <citation type="submission" date="2022-12" db="EMBL/GenBank/DDBJ databases">
        <title>Marinomonas 15G1-11 sp. nov, isolated from marine algae.</title>
        <authorList>
            <person name="Butt M."/>
            <person name="Choi D.G."/>
            <person name="Kim J.M."/>
            <person name="Lee J.K."/>
            <person name="Baek J.H."/>
            <person name="Jeon C.O."/>
        </authorList>
    </citation>
    <scope>NUCLEOTIDE SEQUENCE</scope>
    <source>
        <strain evidence="2">15G1-11</strain>
    </source>
</reference>
<dbReference type="RefSeq" id="WP_269122808.1">
    <property type="nucleotide sequence ID" value="NZ_JAPUBN010000010.1"/>
</dbReference>
<evidence type="ECO:0000313" key="3">
    <source>
        <dbReference type="Proteomes" id="UP001149719"/>
    </source>
</evidence>
<evidence type="ECO:0000313" key="2">
    <source>
        <dbReference type="EMBL" id="MCZ2720707.1"/>
    </source>
</evidence>
<dbReference type="Pfam" id="PF00174">
    <property type="entry name" value="Oxidored_molyb"/>
    <property type="match status" value="1"/>
</dbReference>
<gene>
    <name evidence="2" type="ORF">O1D97_03360</name>
</gene>
<keyword evidence="3" id="KW-1185">Reference proteome</keyword>
<feature type="domain" description="Oxidoreductase molybdopterin-binding" evidence="1">
    <location>
        <begin position="68"/>
        <end position="144"/>
    </location>
</feature>
<dbReference type="Proteomes" id="UP001149719">
    <property type="component" value="Unassembled WGS sequence"/>
</dbReference>